<reference evidence="3" key="1">
    <citation type="submission" date="2010-11" db="EMBL/GenBank/DDBJ databases">
        <title>The complete genome of Desulfurococcus mucosus DSM 2162.</title>
        <authorList>
            <consortium name="US DOE Joint Genome Institute (JGI-PGF)"/>
            <person name="Lucas S."/>
            <person name="Copeland A."/>
            <person name="Lapidus A."/>
            <person name="Bruce D."/>
            <person name="Goodwin L."/>
            <person name="Pitluck S."/>
            <person name="Kyrpides N."/>
            <person name="Mavromatis K."/>
            <person name="Pagani I."/>
            <person name="Ivanova N."/>
            <person name="Ovchinnikova G."/>
            <person name="Chertkov O."/>
            <person name="Held B."/>
            <person name="Brettin T."/>
            <person name="Detter J.C."/>
            <person name="Tapia R."/>
            <person name="Han C."/>
            <person name="Land M."/>
            <person name="Hauser L."/>
            <person name="Markowitz V."/>
            <person name="Cheng J.-F."/>
            <person name="Hugenholtz P."/>
            <person name="Woyke T."/>
            <person name="Wu D."/>
            <person name="Wirth R."/>
            <person name="Bilek Y."/>
            <person name="Hader T."/>
            <person name="Klenk H.-P."/>
            <person name="Eisen J.A."/>
        </authorList>
    </citation>
    <scope>NUCLEOTIDE SEQUENCE [LARGE SCALE GENOMIC DNA]</scope>
    <source>
        <strain evidence="3">ATCC 35584 / DSM 2162 / JCM 9187 / O7/1</strain>
    </source>
</reference>
<reference evidence="2 3" key="2">
    <citation type="journal article" date="2011" name="Stand. Genomic Sci.">
        <title>Complete genome sequence of Desulfurococcus mucosus type strain (O7/1).</title>
        <authorList>
            <person name="Wirth R."/>
            <person name="Chertkov O."/>
            <person name="Held B."/>
            <person name="Lapidus A."/>
            <person name="Nolan M."/>
            <person name="Lucas S."/>
            <person name="Hammon N."/>
            <person name="Deshpande S."/>
            <person name="Cheng J.F."/>
            <person name="Tapia R."/>
            <person name="Han C."/>
            <person name="Goodwin L."/>
            <person name="Pitluck S."/>
            <person name="Liolios K."/>
            <person name="Ioanna P."/>
            <person name="Ivanova N."/>
            <person name="Mavromatis K."/>
            <person name="Mikhailova N."/>
            <person name="Pati A."/>
            <person name="Chen A."/>
            <person name="Palaniappan K."/>
            <person name="Land M."/>
            <person name="Hauser L."/>
            <person name="Chang Y.J."/>
            <person name="Jeffries C.D."/>
            <person name="Bilek Y."/>
            <person name="Hader T."/>
            <person name="Rohde M."/>
            <person name="Spring S."/>
            <person name="Sikorski J."/>
            <person name="Goker M."/>
            <person name="Woyke T."/>
            <person name="Bristow J."/>
            <person name="Eisen J.A."/>
            <person name="Markowitz V."/>
            <person name="Hugenholtz P."/>
            <person name="Kyrpides N.C."/>
            <person name="Klenk H.P."/>
        </authorList>
    </citation>
    <scope>NUCLEOTIDE SEQUENCE [LARGE SCALE GENOMIC DNA]</scope>
    <source>
        <strain evidence="3">ATCC 35584 / DSM 2162 / JCM 9187 / O7/1</strain>
    </source>
</reference>
<proteinExistence type="predicted"/>
<dbReference type="AlphaFoldDB" id="E8RA62"/>
<dbReference type="SUPFAM" id="SSF89550">
    <property type="entry name" value="PHP domain-like"/>
    <property type="match status" value="1"/>
</dbReference>
<feature type="domain" description="Polymerase/histidinol phosphatase N-terminal" evidence="1">
    <location>
        <begin position="4"/>
        <end position="75"/>
    </location>
</feature>
<dbReference type="Gene3D" id="3.20.20.140">
    <property type="entry name" value="Metal-dependent hydrolases"/>
    <property type="match status" value="1"/>
</dbReference>
<accession>E8RA62</accession>
<evidence type="ECO:0000313" key="2">
    <source>
        <dbReference type="EMBL" id="ADV65368.1"/>
    </source>
</evidence>
<dbReference type="Pfam" id="PF13263">
    <property type="entry name" value="PHP_C"/>
    <property type="match status" value="1"/>
</dbReference>
<sequence>MIVADLHVHSSYSDGRAGPREILRYAALKGVGVIAITDHDTFRGGLEGYRLSREAAGTGSPGVLVVPGIELRSSGGDILVYCEGEVDLPREIQLLIDKAHESNCVVAPAHPFDTWRHGIGELIYEYKGWDAVEVWNSHAPRGANRKAMEAARLLGKPGLASSDAHVPEHIGSAYTYILLDNASSIVDVLEAIRKGLVKPHPGSLSVRENIERFSWSIEYRVRRLAGSKKQ</sequence>
<dbReference type="RefSeq" id="WP_013562590.1">
    <property type="nucleotide sequence ID" value="NC_014961.1"/>
</dbReference>
<evidence type="ECO:0000259" key="1">
    <source>
        <dbReference type="SMART" id="SM00481"/>
    </source>
</evidence>
<dbReference type="KEGG" id="dmu:Desmu_1066"/>
<dbReference type="InterPro" id="IPR003141">
    <property type="entry name" value="Pol/His_phosphatase_N"/>
</dbReference>
<dbReference type="GeneID" id="10153774"/>
<dbReference type="GO" id="GO:0035312">
    <property type="term" value="F:5'-3' DNA exonuclease activity"/>
    <property type="evidence" value="ECO:0007669"/>
    <property type="project" value="TreeGrafter"/>
</dbReference>
<dbReference type="HOGENOM" id="CLU_072983_3_0_2"/>
<organism evidence="2 3">
    <name type="scientific">Desulfurococcus mucosus (strain ATCC 35584 / DSM 2162 / JCM 9187 / O7/1)</name>
    <dbReference type="NCBI Taxonomy" id="765177"/>
    <lineage>
        <taxon>Archaea</taxon>
        <taxon>Thermoproteota</taxon>
        <taxon>Thermoprotei</taxon>
        <taxon>Desulfurococcales</taxon>
        <taxon>Desulfurococcaceae</taxon>
        <taxon>Desulfurococcus</taxon>
    </lineage>
</organism>
<dbReference type="eggNOG" id="arCOG00302">
    <property type="taxonomic scope" value="Archaea"/>
</dbReference>
<name>E8RA62_DESM0</name>
<dbReference type="CDD" id="cd07432">
    <property type="entry name" value="PHP_HisPPase"/>
    <property type="match status" value="1"/>
</dbReference>
<dbReference type="SMART" id="SM00481">
    <property type="entry name" value="POLIIIAc"/>
    <property type="match status" value="1"/>
</dbReference>
<dbReference type="OrthoDB" id="50465at2157"/>
<dbReference type="STRING" id="765177.Desmu_1066"/>
<dbReference type="EMBL" id="CP002363">
    <property type="protein sequence ID" value="ADV65368.1"/>
    <property type="molecule type" value="Genomic_DNA"/>
</dbReference>
<keyword evidence="3" id="KW-1185">Reference proteome</keyword>
<dbReference type="Pfam" id="PF02811">
    <property type="entry name" value="PHP"/>
    <property type="match status" value="1"/>
</dbReference>
<dbReference type="PANTHER" id="PTHR42924">
    <property type="entry name" value="EXONUCLEASE"/>
    <property type="match status" value="1"/>
</dbReference>
<dbReference type="InterPro" id="IPR004013">
    <property type="entry name" value="PHP_dom"/>
</dbReference>
<gene>
    <name evidence="2" type="ordered locus">Desmu_1066</name>
</gene>
<dbReference type="InterPro" id="IPR016195">
    <property type="entry name" value="Pol/histidinol_Pase-like"/>
</dbReference>
<protein>
    <submittedName>
        <fullName evidence="2">PHP domain protein</fullName>
    </submittedName>
</protein>
<dbReference type="InterPro" id="IPR052018">
    <property type="entry name" value="PHP_domain"/>
</dbReference>
<evidence type="ECO:0000313" key="3">
    <source>
        <dbReference type="Proteomes" id="UP000001068"/>
    </source>
</evidence>
<dbReference type="GO" id="GO:0004534">
    <property type="term" value="F:5'-3' RNA exonuclease activity"/>
    <property type="evidence" value="ECO:0007669"/>
    <property type="project" value="TreeGrafter"/>
</dbReference>
<dbReference type="Proteomes" id="UP000001068">
    <property type="component" value="Chromosome"/>
</dbReference>
<dbReference type="PANTHER" id="PTHR42924:SF3">
    <property type="entry name" value="POLYMERASE_HISTIDINOL PHOSPHATASE N-TERMINAL DOMAIN-CONTAINING PROTEIN"/>
    <property type="match status" value="1"/>
</dbReference>